<sequence length="69" mass="7626">MLANPLIAIDDESVFRRIKRHLGPSDSKEVPPPFLHLIGIDASVKPQQTSRMLVTKRAACHLGNSTHRG</sequence>
<dbReference type="AlphaFoldDB" id="F2AVR5"/>
<gene>
    <name evidence="1" type="ORF">RBWH47_01982</name>
</gene>
<dbReference type="EMBL" id="AFAR01000190">
    <property type="protein sequence ID" value="EGF26264.1"/>
    <property type="molecule type" value="Genomic_DNA"/>
</dbReference>
<reference evidence="1 2" key="1">
    <citation type="journal article" date="2013" name="Mar. Genomics">
        <title>Expression of sulfatases in Rhodopirellula baltica and the diversity of sulfatases in the genus Rhodopirellula.</title>
        <authorList>
            <person name="Wegner C.E."/>
            <person name="Richter-Heitmann T."/>
            <person name="Klindworth A."/>
            <person name="Klockow C."/>
            <person name="Richter M."/>
            <person name="Achstetter T."/>
            <person name="Glockner F.O."/>
            <person name="Harder J."/>
        </authorList>
    </citation>
    <scope>NUCLEOTIDE SEQUENCE [LARGE SCALE GENOMIC DNA]</scope>
    <source>
        <strain evidence="1 2">WH47</strain>
    </source>
</reference>
<accession>F2AVR5</accession>
<dbReference type="Proteomes" id="UP000006222">
    <property type="component" value="Unassembled WGS sequence"/>
</dbReference>
<proteinExistence type="predicted"/>
<evidence type="ECO:0000313" key="1">
    <source>
        <dbReference type="EMBL" id="EGF26264.1"/>
    </source>
</evidence>
<protein>
    <submittedName>
        <fullName evidence="1">Uncharacterized protein</fullName>
    </submittedName>
</protein>
<dbReference type="PATRIC" id="fig|991778.3.peg.4056"/>
<name>F2AVR5_RHOBT</name>
<organism evidence="1 2">
    <name type="scientific">Rhodopirellula baltica WH47</name>
    <dbReference type="NCBI Taxonomy" id="991778"/>
    <lineage>
        <taxon>Bacteria</taxon>
        <taxon>Pseudomonadati</taxon>
        <taxon>Planctomycetota</taxon>
        <taxon>Planctomycetia</taxon>
        <taxon>Pirellulales</taxon>
        <taxon>Pirellulaceae</taxon>
        <taxon>Rhodopirellula</taxon>
    </lineage>
</organism>
<comment type="caution">
    <text evidence="1">The sequence shown here is derived from an EMBL/GenBank/DDBJ whole genome shotgun (WGS) entry which is preliminary data.</text>
</comment>
<evidence type="ECO:0000313" key="2">
    <source>
        <dbReference type="Proteomes" id="UP000006222"/>
    </source>
</evidence>